<keyword evidence="2" id="KW-0472">Membrane</keyword>
<dbReference type="Proteomes" id="UP001597109">
    <property type="component" value="Unassembled WGS sequence"/>
</dbReference>
<protein>
    <submittedName>
        <fullName evidence="3">Uncharacterized protein</fullName>
    </submittedName>
</protein>
<reference evidence="4" key="1">
    <citation type="journal article" date="2019" name="Int. J. Syst. Evol. Microbiol.">
        <title>The Global Catalogue of Microorganisms (GCM) 10K type strain sequencing project: providing services to taxonomists for standard genome sequencing and annotation.</title>
        <authorList>
            <consortium name="The Broad Institute Genomics Platform"/>
            <consortium name="The Broad Institute Genome Sequencing Center for Infectious Disease"/>
            <person name="Wu L."/>
            <person name="Ma J."/>
        </authorList>
    </citation>
    <scope>NUCLEOTIDE SEQUENCE [LARGE SCALE GENOMIC DNA]</scope>
    <source>
        <strain evidence="4">CCUG 56756</strain>
    </source>
</reference>
<feature type="compositionally biased region" description="Polar residues" evidence="1">
    <location>
        <begin position="286"/>
        <end position="301"/>
    </location>
</feature>
<evidence type="ECO:0000313" key="4">
    <source>
        <dbReference type="Proteomes" id="UP001597109"/>
    </source>
</evidence>
<keyword evidence="2" id="KW-1133">Transmembrane helix</keyword>
<comment type="caution">
    <text evidence="3">The sequence shown here is derived from an EMBL/GenBank/DDBJ whole genome shotgun (WGS) entry which is preliminary data.</text>
</comment>
<sequence>MDNRKIANFIRKANRRLKLQFMSKTLQIALGLGLASALIVTLFSRLSIFPYYGFYAYSAAGLIIAIVIGMRISKMPRREQAIFELDQYTPHNQLLTLLQTPVENSLAADLAKRTEKDIHFSYRLFKQEKNDWFSAKWLLVSLGLAILLLISSLFPASSQLAAKDHEQEQELIQEMIEEVEKIKEQGDSSVVRNELESLEEKLAESETAEQALRELVKKQKELALKQQEKEKEDKDNAAEEADTLEHASSQLAEQAGKTQTALSEMGKSVAFDLQESIAANDLSGENPESSQAEPKNGNGQNELAEEGQQEDASSGQSDSSQGEGGSAEDGSEQASGEEAGEGSSDESNDAQEGQGNSESASGGESAASGEGNGKGSGQGSGQGSRELLSIPSRIGGTGETAVDDGELSEGETESFEEGPVDAERGIVRPYREVVGSYSDSYFSSAERMRLPPDLQKIVEQYFSAIE</sequence>
<feature type="compositionally biased region" description="Acidic residues" evidence="1">
    <location>
        <begin position="338"/>
        <end position="349"/>
    </location>
</feature>
<feature type="compositionally biased region" description="Acidic residues" evidence="1">
    <location>
        <begin position="401"/>
        <end position="420"/>
    </location>
</feature>
<name>A0ABW3LB51_9BACL</name>
<evidence type="ECO:0000256" key="1">
    <source>
        <dbReference type="SAM" id="MobiDB-lite"/>
    </source>
</evidence>
<accession>A0ABW3LB51</accession>
<feature type="transmembrane region" description="Helical" evidence="2">
    <location>
        <begin position="49"/>
        <end position="70"/>
    </location>
</feature>
<keyword evidence="4" id="KW-1185">Reference proteome</keyword>
<feature type="compositionally biased region" description="Gly residues" evidence="1">
    <location>
        <begin position="370"/>
        <end position="382"/>
    </location>
</feature>
<dbReference type="EMBL" id="JBHTKI010000008">
    <property type="protein sequence ID" value="MFD1031139.1"/>
    <property type="molecule type" value="Genomic_DNA"/>
</dbReference>
<feature type="transmembrane region" description="Helical" evidence="2">
    <location>
        <begin position="133"/>
        <end position="154"/>
    </location>
</feature>
<keyword evidence="2" id="KW-0812">Transmembrane</keyword>
<organism evidence="3 4">
    <name type="scientific">Metaplanococcus flavidus</name>
    <dbReference type="NCBI Taxonomy" id="569883"/>
    <lineage>
        <taxon>Bacteria</taxon>
        <taxon>Bacillati</taxon>
        <taxon>Bacillota</taxon>
        <taxon>Bacilli</taxon>
        <taxon>Bacillales</taxon>
        <taxon>Caryophanaceae</taxon>
        <taxon>Metaplanococcus</taxon>
    </lineage>
</organism>
<proteinExistence type="predicted"/>
<feature type="compositionally biased region" description="Polar residues" evidence="1">
    <location>
        <begin position="246"/>
        <end position="262"/>
    </location>
</feature>
<gene>
    <name evidence="3" type="ORF">ACFQ1X_06790</name>
</gene>
<feature type="region of interest" description="Disordered" evidence="1">
    <location>
        <begin position="226"/>
        <end position="423"/>
    </location>
</feature>
<feature type="transmembrane region" description="Helical" evidence="2">
    <location>
        <begin position="21"/>
        <end position="43"/>
    </location>
</feature>
<feature type="compositionally biased region" description="Low complexity" evidence="1">
    <location>
        <begin position="351"/>
        <end position="369"/>
    </location>
</feature>
<evidence type="ECO:0000313" key="3">
    <source>
        <dbReference type="EMBL" id="MFD1031139.1"/>
    </source>
</evidence>
<dbReference type="RefSeq" id="WP_144837706.1">
    <property type="nucleotide sequence ID" value="NZ_JBHTKI010000008.1"/>
</dbReference>
<feature type="compositionally biased region" description="Basic and acidic residues" evidence="1">
    <location>
        <begin position="226"/>
        <end position="237"/>
    </location>
</feature>
<evidence type="ECO:0000256" key="2">
    <source>
        <dbReference type="SAM" id="Phobius"/>
    </source>
</evidence>
<feature type="compositionally biased region" description="Low complexity" evidence="1">
    <location>
        <begin position="310"/>
        <end position="321"/>
    </location>
</feature>